<evidence type="ECO:0000256" key="2">
    <source>
        <dbReference type="ARBA" id="ARBA00011738"/>
    </source>
</evidence>
<dbReference type="PANTHER" id="PTHR33238:SF11">
    <property type="entry name" value="TRANSCRIPTIONAL REGULATOR MNTR"/>
    <property type="match status" value="1"/>
</dbReference>
<dbReference type="OrthoDB" id="9791355at2"/>
<dbReference type="Pfam" id="PF04023">
    <property type="entry name" value="FeoA"/>
    <property type="match status" value="1"/>
</dbReference>
<dbReference type="InterPro" id="IPR008988">
    <property type="entry name" value="Transcriptional_repressor_C"/>
</dbReference>
<dbReference type="InterPro" id="IPR022689">
    <property type="entry name" value="Iron_dep_repressor"/>
</dbReference>
<dbReference type="InterPro" id="IPR036421">
    <property type="entry name" value="Fe_dep_repressor_sf"/>
</dbReference>
<dbReference type="SMART" id="SM00899">
    <property type="entry name" value="FeoA"/>
    <property type="match status" value="2"/>
</dbReference>
<evidence type="ECO:0000256" key="1">
    <source>
        <dbReference type="ARBA" id="ARBA00004496"/>
    </source>
</evidence>
<feature type="domain" description="Ferrous iron transporter FeoA-like" evidence="4">
    <location>
        <begin position="163"/>
        <end position="234"/>
    </location>
</feature>
<dbReference type="SMART" id="SM00529">
    <property type="entry name" value="HTH_DTXR"/>
    <property type="match status" value="1"/>
</dbReference>
<dbReference type="RefSeq" id="WP_023937755.1">
    <property type="nucleotide sequence ID" value="NZ_FUXH01000004.1"/>
</dbReference>
<proteinExistence type="predicted"/>
<dbReference type="GO" id="GO:0003700">
    <property type="term" value="F:DNA-binding transcription factor activity"/>
    <property type="evidence" value="ECO:0007669"/>
    <property type="project" value="InterPro"/>
</dbReference>
<dbReference type="SUPFAM" id="SSF50037">
    <property type="entry name" value="C-terminal domain of transcriptional repressors"/>
    <property type="match status" value="1"/>
</dbReference>
<evidence type="ECO:0000313" key="8">
    <source>
        <dbReference type="Proteomes" id="UP000249300"/>
    </source>
</evidence>
<evidence type="ECO:0000313" key="5">
    <source>
        <dbReference type="EMBL" id="KGN95946.1"/>
    </source>
</evidence>
<name>A0A0A2FY86_9PORP</name>
<reference evidence="5 7" key="1">
    <citation type="submission" date="2014-08" db="EMBL/GenBank/DDBJ databases">
        <title>Porphyromonas crevioricanis strain:COT-253_OH1447 Genome sequencing.</title>
        <authorList>
            <person name="Wallis C."/>
            <person name="Deusch O."/>
            <person name="O'Flynn C."/>
            <person name="Davis I."/>
            <person name="Jospin G."/>
            <person name="Darling A.E."/>
            <person name="Coil D.A."/>
            <person name="Alexiev A."/>
            <person name="Horsfall A."/>
            <person name="Kirkwood N."/>
            <person name="Harris S."/>
            <person name="Eisen J.A."/>
        </authorList>
    </citation>
    <scope>NUCLEOTIDE SEQUENCE [LARGE SCALE GENOMIC DNA]</scope>
    <source>
        <strain evidence="7">COT-253 OH1447</strain>
        <strain evidence="5">COT-253_OH1447</strain>
    </source>
</reference>
<dbReference type="InterPro" id="IPR038157">
    <property type="entry name" value="FeoA_core_dom"/>
</dbReference>
<dbReference type="PANTHER" id="PTHR33238">
    <property type="entry name" value="IRON (METAL) DEPENDENT REPRESSOR, DTXR FAMILY"/>
    <property type="match status" value="1"/>
</dbReference>
<dbReference type="InterPro" id="IPR007167">
    <property type="entry name" value="Fe-transptr_FeoA-like"/>
</dbReference>
<evidence type="ECO:0000256" key="3">
    <source>
        <dbReference type="ARBA" id="ARBA00023004"/>
    </source>
</evidence>
<keyword evidence="3" id="KW-0408">Iron</keyword>
<comment type="subunit">
    <text evidence="2">Homodimer.</text>
</comment>
<dbReference type="Gene3D" id="1.10.10.10">
    <property type="entry name" value="Winged helix-like DNA-binding domain superfamily/Winged helix DNA-binding domain"/>
    <property type="match status" value="1"/>
</dbReference>
<dbReference type="Gene3D" id="2.30.30.90">
    <property type="match status" value="1"/>
</dbReference>
<dbReference type="eggNOG" id="COG1321">
    <property type="taxonomic scope" value="Bacteria"/>
</dbReference>
<dbReference type="GO" id="GO:0005737">
    <property type="term" value="C:cytoplasm"/>
    <property type="evidence" value="ECO:0007669"/>
    <property type="project" value="UniProtKB-SubCell"/>
</dbReference>
<evidence type="ECO:0000259" key="4">
    <source>
        <dbReference type="SMART" id="SM00899"/>
    </source>
</evidence>
<dbReference type="EMBL" id="JQJC01000009">
    <property type="protein sequence ID" value="KGN95946.1"/>
    <property type="molecule type" value="Genomic_DNA"/>
</dbReference>
<dbReference type="KEGG" id="pcre:NCTC12858_01431"/>
<evidence type="ECO:0000313" key="6">
    <source>
        <dbReference type="EMBL" id="SQH73570.1"/>
    </source>
</evidence>
<sequence>MNRQSTGSRKKRSFFFSLFDKRPYLKEVSEDILKLLFHHEEEGRRPRLTRMASEIGCSQKILAAAIEHLRNYADIDSNLVLTQKGRQRALVLIRRHRLYETYLAEHSSFAPQEWHSKAERVEHAMDEAEEERISRLLGNPRFDPHGDPIPTKDGHMPIAKGQSLAGKMQIPGYARILHMEDEPEDAFLKLVKIGLYPGAILQLLEETQDGLQILFEGKKYLLSPVMRSQITVSTSLDVSIISEELDCIRLHQLPSGTRALVVGISDLYRGAGRRRLLDLGFVPGSIVSIDLRSPLGNPTAYLVRGSTIALRHDQAAHIRVRPISANKNPL</sequence>
<dbReference type="GO" id="GO:0045892">
    <property type="term" value="P:negative regulation of DNA-templated transcription"/>
    <property type="evidence" value="ECO:0007669"/>
    <property type="project" value="TreeGrafter"/>
</dbReference>
<dbReference type="AlphaFoldDB" id="A0A0A2FY86"/>
<accession>A0A0A2FY86</accession>
<gene>
    <name evidence="6" type="primary">ideR</name>
    <name evidence="5" type="ORF">HQ38_03065</name>
    <name evidence="6" type="ORF">NCTC12858_01431</name>
</gene>
<dbReference type="eggNOG" id="COG1918">
    <property type="taxonomic scope" value="Bacteria"/>
</dbReference>
<dbReference type="Proteomes" id="UP000249300">
    <property type="component" value="Chromosome 1"/>
</dbReference>
<dbReference type="GO" id="GO:0046914">
    <property type="term" value="F:transition metal ion binding"/>
    <property type="evidence" value="ECO:0007669"/>
    <property type="project" value="InterPro"/>
</dbReference>
<evidence type="ECO:0000313" key="7">
    <source>
        <dbReference type="Proteomes" id="UP000030136"/>
    </source>
</evidence>
<dbReference type="Pfam" id="PF02742">
    <property type="entry name" value="Fe_dep_repr_C"/>
    <property type="match status" value="1"/>
</dbReference>
<dbReference type="GO" id="GO:0046983">
    <property type="term" value="F:protein dimerization activity"/>
    <property type="evidence" value="ECO:0007669"/>
    <property type="project" value="InterPro"/>
</dbReference>
<feature type="domain" description="Ferrous iron transporter FeoA-like" evidence="4">
    <location>
        <begin position="248"/>
        <end position="322"/>
    </location>
</feature>
<dbReference type="Proteomes" id="UP000030136">
    <property type="component" value="Unassembled WGS sequence"/>
</dbReference>
<reference evidence="6 8" key="2">
    <citation type="submission" date="2018-06" db="EMBL/GenBank/DDBJ databases">
        <authorList>
            <consortium name="Pathogen Informatics"/>
            <person name="Doyle S."/>
        </authorList>
    </citation>
    <scope>NUCLEOTIDE SEQUENCE [LARGE SCALE GENOMIC DNA]</scope>
    <source>
        <strain evidence="6 8">NCTC12858</strain>
    </source>
</reference>
<dbReference type="InterPro" id="IPR050536">
    <property type="entry name" value="DtxR_MntR_Metal-Reg"/>
</dbReference>
<organism evidence="5 7">
    <name type="scientific">Porphyromonas crevioricanis</name>
    <dbReference type="NCBI Taxonomy" id="393921"/>
    <lineage>
        <taxon>Bacteria</taxon>
        <taxon>Pseudomonadati</taxon>
        <taxon>Bacteroidota</taxon>
        <taxon>Bacteroidia</taxon>
        <taxon>Bacteroidales</taxon>
        <taxon>Porphyromonadaceae</taxon>
        <taxon>Porphyromonas</taxon>
    </lineage>
</organism>
<dbReference type="SUPFAM" id="SSF47979">
    <property type="entry name" value="Iron-dependent repressor protein, dimerization domain"/>
    <property type="match status" value="1"/>
</dbReference>
<comment type="subcellular location">
    <subcellularLocation>
        <location evidence="1">Cytoplasm</location>
    </subcellularLocation>
</comment>
<dbReference type="InterPro" id="IPR001367">
    <property type="entry name" value="Fe_dep_repressor"/>
</dbReference>
<dbReference type="InterPro" id="IPR036388">
    <property type="entry name" value="WH-like_DNA-bd_sf"/>
</dbReference>
<dbReference type="STRING" id="393921.HQ45_08975"/>
<keyword evidence="8" id="KW-1185">Reference proteome</keyword>
<protein>
    <submittedName>
        <fullName evidence="6">Iron-dependent repressor IdeR</fullName>
    </submittedName>
</protein>
<dbReference type="EMBL" id="LS483447">
    <property type="protein sequence ID" value="SQH73570.1"/>
    <property type="molecule type" value="Genomic_DNA"/>
</dbReference>